<gene>
    <name evidence="1" type="ORF">EDC65_3325</name>
</gene>
<dbReference type="Gene3D" id="3.40.720.10">
    <property type="entry name" value="Alkaline Phosphatase, subunit A"/>
    <property type="match status" value="2"/>
</dbReference>
<evidence type="ECO:0000313" key="1">
    <source>
        <dbReference type="EMBL" id="ROP83980.1"/>
    </source>
</evidence>
<sequence length="427" mass="44594">MARRAVIVVCDSLRQDLIRPDTAPVLAGLMADACAFRAYRSVFPSTTRTSSASMATGCLPATHGLLGNTMALDEGEGLVCRSVGNPDFRQRMRRATGATLKVPTLAQRLAPHGGAVVMSNVSAGAAYFHDPDGWGYVYHRAGSFGPGLEPETGDRHLAIGIGAEGDRAMTDRFCGEVLSDRRPALGVLWLSEPDHTGHAEPLGSPAHLAAIRTADDRVAQVLATVARLEAAGDAVLVVVCSDHGMETTRRTVDATARLVASGLKDAADSTDIVLAPNGTGAVIYAAPHARDRGPALRRFLEAEDWVGRVFAGPELAELGMPAGGDVLLALTTAADDEPNGYGVRGRADIVADPESSKSYDGFGQHGGIGVNEQNPFLVVRGGGFATARATDHPASLIDIAPTVLRHLGQPAEGMDGRALPLDPPQVV</sequence>
<keyword evidence="2" id="KW-1185">Reference proteome</keyword>
<dbReference type="RefSeq" id="WP_123691519.1">
    <property type="nucleotide sequence ID" value="NZ_AP019700.1"/>
</dbReference>
<accession>A0A3N1KZA6</accession>
<dbReference type="Proteomes" id="UP000278222">
    <property type="component" value="Unassembled WGS sequence"/>
</dbReference>
<proteinExistence type="predicted"/>
<dbReference type="EMBL" id="RJKX01000015">
    <property type="protein sequence ID" value="ROP83980.1"/>
    <property type="molecule type" value="Genomic_DNA"/>
</dbReference>
<dbReference type="OrthoDB" id="9779418at2"/>
<dbReference type="PANTHER" id="PTHR10151">
    <property type="entry name" value="ECTONUCLEOTIDE PYROPHOSPHATASE/PHOSPHODIESTERASE"/>
    <property type="match status" value="1"/>
</dbReference>
<dbReference type="InterPro" id="IPR002591">
    <property type="entry name" value="Phosphodiest/P_Trfase"/>
</dbReference>
<comment type="caution">
    <text evidence="1">The sequence shown here is derived from an EMBL/GenBank/DDBJ whole genome shotgun (WGS) entry which is preliminary data.</text>
</comment>
<reference evidence="1 2" key="1">
    <citation type="submission" date="2018-11" db="EMBL/GenBank/DDBJ databases">
        <title>Genomic Encyclopedia of Type Strains, Phase IV (KMG-IV): sequencing the most valuable type-strain genomes for metagenomic binning, comparative biology and taxonomic classification.</title>
        <authorList>
            <person name="Goeker M."/>
        </authorList>
    </citation>
    <scope>NUCLEOTIDE SEQUENCE [LARGE SCALE GENOMIC DNA]</scope>
    <source>
        <strain evidence="1 2">DSM 5900</strain>
    </source>
</reference>
<dbReference type="SUPFAM" id="SSF53649">
    <property type="entry name" value="Alkaline phosphatase-like"/>
    <property type="match status" value="1"/>
</dbReference>
<organism evidence="1 2">
    <name type="scientific">Stella humosa</name>
    <dbReference type="NCBI Taxonomy" id="94"/>
    <lineage>
        <taxon>Bacteria</taxon>
        <taxon>Pseudomonadati</taxon>
        <taxon>Pseudomonadota</taxon>
        <taxon>Alphaproteobacteria</taxon>
        <taxon>Rhodospirillales</taxon>
        <taxon>Stellaceae</taxon>
        <taxon>Stella</taxon>
    </lineage>
</organism>
<dbReference type="AlphaFoldDB" id="A0A3N1KZA6"/>
<name>A0A3N1KZA6_9PROT</name>
<dbReference type="PANTHER" id="PTHR10151:SF120">
    <property type="entry name" value="BIS(5'-ADENOSYL)-TRIPHOSPHATASE"/>
    <property type="match status" value="1"/>
</dbReference>
<dbReference type="Pfam" id="PF01663">
    <property type="entry name" value="Phosphodiest"/>
    <property type="match status" value="1"/>
</dbReference>
<evidence type="ECO:0000313" key="2">
    <source>
        <dbReference type="Proteomes" id="UP000278222"/>
    </source>
</evidence>
<protein>
    <submittedName>
        <fullName evidence="1">Putative AlkP superfamily pyrophosphatase or phosphodiesterase</fullName>
    </submittedName>
</protein>
<dbReference type="InterPro" id="IPR017850">
    <property type="entry name" value="Alkaline_phosphatase_core_sf"/>
</dbReference>
<dbReference type="GO" id="GO:0016787">
    <property type="term" value="F:hydrolase activity"/>
    <property type="evidence" value="ECO:0007669"/>
    <property type="project" value="UniProtKB-ARBA"/>
</dbReference>